<evidence type="ECO:0000313" key="3">
    <source>
        <dbReference type="Proteomes" id="UP000245910"/>
    </source>
</evidence>
<accession>A0A2L2T5P6</accession>
<reference evidence="3" key="1">
    <citation type="submission" date="2014-10" db="EMBL/GenBank/DDBJ databases">
        <authorList>
            <person name="King R."/>
        </authorList>
    </citation>
    <scope>NUCLEOTIDE SEQUENCE [LARGE SCALE GENOMIC DNA]</scope>
    <source>
        <strain evidence="3">A3/5</strain>
    </source>
</reference>
<evidence type="ECO:0000313" key="2">
    <source>
        <dbReference type="EMBL" id="CEI39248.1"/>
    </source>
</evidence>
<evidence type="ECO:0000256" key="1">
    <source>
        <dbReference type="SAM" id="MobiDB-lite"/>
    </source>
</evidence>
<dbReference type="AlphaFoldDB" id="A0A2L2T5P6"/>
<feature type="compositionally biased region" description="Basic and acidic residues" evidence="1">
    <location>
        <begin position="46"/>
        <end position="64"/>
    </location>
</feature>
<dbReference type="Proteomes" id="UP000245910">
    <property type="component" value="Chromosome IIII"/>
</dbReference>
<protein>
    <submittedName>
        <fullName evidence="2">Uncharacterized protein</fullName>
    </submittedName>
</protein>
<name>A0A2L2T5P6_9HYPO</name>
<sequence>MARQGSSGPLVCGIRSQDSCHFLFWLRGFEIPMASHTDPLAAEGGENARPRGMDTLTFRKDHSLHPVTDLSAQKRS</sequence>
<dbReference type="EMBL" id="LN649232">
    <property type="protein sequence ID" value="CEI39248.1"/>
    <property type="molecule type" value="Genomic_DNA"/>
</dbReference>
<feature type="region of interest" description="Disordered" evidence="1">
    <location>
        <begin position="40"/>
        <end position="76"/>
    </location>
</feature>
<organism evidence="2 3">
    <name type="scientific">Fusarium venenatum</name>
    <dbReference type="NCBI Taxonomy" id="56646"/>
    <lineage>
        <taxon>Eukaryota</taxon>
        <taxon>Fungi</taxon>
        <taxon>Dikarya</taxon>
        <taxon>Ascomycota</taxon>
        <taxon>Pezizomycotina</taxon>
        <taxon>Sordariomycetes</taxon>
        <taxon>Hypocreomycetidae</taxon>
        <taxon>Hypocreales</taxon>
        <taxon>Nectriaceae</taxon>
        <taxon>Fusarium</taxon>
    </lineage>
</organism>
<keyword evidence="3" id="KW-1185">Reference proteome</keyword>
<proteinExistence type="predicted"/>